<evidence type="ECO:0000313" key="3">
    <source>
        <dbReference type="EMBL" id="EMP35691.1"/>
    </source>
</evidence>
<dbReference type="PANTHER" id="PTHR22957">
    <property type="entry name" value="TBC1 DOMAIN FAMILY MEMBER GTPASE-ACTIVATING PROTEIN"/>
    <property type="match status" value="1"/>
</dbReference>
<dbReference type="GO" id="GO:0005096">
    <property type="term" value="F:GTPase activator activity"/>
    <property type="evidence" value="ECO:0007669"/>
    <property type="project" value="UniProtKB-KW"/>
</dbReference>
<proteinExistence type="predicted"/>
<accession>M7BCK7</accession>
<dbReference type="STRING" id="8469.M7BCK7"/>
<dbReference type="AlphaFoldDB" id="M7BCK7"/>
<reference evidence="4" key="1">
    <citation type="journal article" date="2013" name="Nat. Genet.">
        <title>The draft genomes of soft-shell turtle and green sea turtle yield insights into the development and evolution of the turtle-specific body plan.</title>
        <authorList>
            <person name="Wang Z."/>
            <person name="Pascual-Anaya J."/>
            <person name="Zadissa A."/>
            <person name="Li W."/>
            <person name="Niimura Y."/>
            <person name="Huang Z."/>
            <person name="Li C."/>
            <person name="White S."/>
            <person name="Xiong Z."/>
            <person name="Fang D."/>
            <person name="Wang B."/>
            <person name="Ming Y."/>
            <person name="Chen Y."/>
            <person name="Zheng Y."/>
            <person name="Kuraku S."/>
            <person name="Pignatelli M."/>
            <person name="Herrero J."/>
            <person name="Beal K."/>
            <person name="Nozawa M."/>
            <person name="Li Q."/>
            <person name="Wang J."/>
            <person name="Zhang H."/>
            <person name="Yu L."/>
            <person name="Shigenobu S."/>
            <person name="Wang J."/>
            <person name="Liu J."/>
            <person name="Flicek P."/>
            <person name="Searle S."/>
            <person name="Wang J."/>
            <person name="Kuratani S."/>
            <person name="Yin Y."/>
            <person name="Aken B."/>
            <person name="Zhang G."/>
            <person name="Irie N."/>
        </authorList>
    </citation>
    <scope>NUCLEOTIDE SEQUENCE [LARGE SCALE GENOMIC DNA]</scope>
</reference>
<dbReference type="InterPro" id="IPR035969">
    <property type="entry name" value="Rab-GAP_TBC_sf"/>
</dbReference>
<gene>
    <name evidence="3" type="ORF">UY3_07137</name>
</gene>
<feature type="domain" description="Rab-GAP TBC" evidence="2">
    <location>
        <begin position="16"/>
        <end position="221"/>
    </location>
</feature>
<organism evidence="3 4">
    <name type="scientific">Chelonia mydas</name>
    <name type="common">Green sea-turtle</name>
    <name type="synonym">Chelonia agassizi</name>
    <dbReference type="NCBI Taxonomy" id="8469"/>
    <lineage>
        <taxon>Eukaryota</taxon>
        <taxon>Metazoa</taxon>
        <taxon>Chordata</taxon>
        <taxon>Craniata</taxon>
        <taxon>Vertebrata</taxon>
        <taxon>Euteleostomi</taxon>
        <taxon>Archelosauria</taxon>
        <taxon>Testudinata</taxon>
        <taxon>Testudines</taxon>
        <taxon>Cryptodira</taxon>
        <taxon>Durocryptodira</taxon>
        <taxon>Americhelydia</taxon>
        <taxon>Chelonioidea</taxon>
        <taxon>Cheloniidae</taxon>
        <taxon>Chelonia</taxon>
    </lineage>
</organism>
<evidence type="ECO:0000313" key="4">
    <source>
        <dbReference type="Proteomes" id="UP000031443"/>
    </source>
</evidence>
<dbReference type="SUPFAM" id="SSF47923">
    <property type="entry name" value="Ypt/Rab-GAP domain of gyp1p"/>
    <property type="match status" value="2"/>
</dbReference>
<sequence length="413" mass="48357">GMKKVPIDKVEWEGYFDESGHLVKSWDFISSNILDRRVLNSYLPHSFRKSYEALCNMYDKIQPLLETEHRDFMQVRSFINSDLQRLYLRDAQGYAIVDKKRLEKILLLSYVCNTEAEYQQGFHEMLLLFQLLVEKEHEVYWLFQFFLQKTEHSCVVNIGVGKNLIMLKAVIAFMDPVFAKHLEGKGRVVQSLFPWFCLFFQRVFKSFDDVWRLWEVFLMGIPCRNFQVIVAYTMLQSVRDQILRENMGGDDILMVCGNIIDLDADELISKACSTYKLLMEHEEKVPRSHWDCHWSSTQMNQRTPYGSRKVSALPSGGRSYVKTCEAVEAALDKEKAKRKGIVIKDIRGWQIGDKIMLQKLVKVTHTLDAKWISDQGIVDQPPAWTVRVSNYPWDYLDDYSYEAGKYLKRLSMA</sequence>
<dbReference type="SMART" id="SM00164">
    <property type="entry name" value="TBC"/>
    <property type="match status" value="1"/>
</dbReference>
<dbReference type="Gene3D" id="1.10.8.270">
    <property type="entry name" value="putative rabgap domain of human tbc1 domain family member 14 like domains"/>
    <property type="match status" value="1"/>
</dbReference>
<dbReference type="EMBL" id="KB527801">
    <property type="protein sequence ID" value="EMP35691.1"/>
    <property type="molecule type" value="Genomic_DNA"/>
</dbReference>
<keyword evidence="4" id="KW-1185">Reference proteome</keyword>
<protein>
    <submittedName>
        <fullName evidence="3">TBC1 domain family member 21</fullName>
    </submittedName>
</protein>
<evidence type="ECO:0000259" key="2">
    <source>
        <dbReference type="PROSITE" id="PS50086"/>
    </source>
</evidence>
<keyword evidence="1" id="KW-0343">GTPase activation</keyword>
<dbReference type="Gene3D" id="1.10.472.80">
    <property type="entry name" value="Ypt/Rab-GAP domain of gyp1p, domain 3"/>
    <property type="match status" value="1"/>
</dbReference>
<dbReference type="Proteomes" id="UP000031443">
    <property type="component" value="Unassembled WGS sequence"/>
</dbReference>
<dbReference type="PROSITE" id="PS50086">
    <property type="entry name" value="TBC_RABGAP"/>
    <property type="match status" value="1"/>
</dbReference>
<dbReference type="FunFam" id="1.10.8.270:FF:000029">
    <property type="entry name" value="TBC1 domain family member 21"/>
    <property type="match status" value="1"/>
</dbReference>
<name>M7BCK7_CHEMY</name>
<dbReference type="PANTHER" id="PTHR22957:SF489">
    <property type="entry name" value="TBC1 DOMAIN FAMILY MEMBER 21"/>
    <property type="match status" value="1"/>
</dbReference>
<feature type="non-terminal residue" evidence="3">
    <location>
        <position position="1"/>
    </location>
</feature>
<dbReference type="InterPro" id="IPR000195">
    <property type="entry name" value="Rab-GAP-TBC_dom"/>
</dbReference>
<dbReference type="Pfam" id="PF00566">
    <property type="entry name" value="RabGAP-TBC"/>
    <property type="match status" value="1"/>
</dbReference>
<evidence type="ECO:0000256" key="1">
    <source>
        <dbReference type="ARBA" id="ARBA00022468"/>
    </source>
</evidence>